<keyword evidence="4" id="KW-0762">Sugar transport</keyword>
<evidence type="ECO:0000256" key="6">
    <source>
        <dbReference type="ARBA" id="ARBA00022989"/>
    </source>
</evidence>
<feature type="transmembrane region" description="Helical" evidence="9">
    <location>
        <begin position="444"/>
        <end position="461"/>
    </location>
</feature>
<feature type="transmembrane region" description="Helical" evidence="9">
    <location>
        <begin position="617"/>
        <end position="636"/>
    </location>
</feature>
<feature type="transmembrane region" description="Helical" evidence="9">
    <location>
        <begin position="473"/>
        <end position="491"/>
    </location>
</feature>
<evidence type="ECO:0000256" key="9">
    <source>
        <dbReference type="SAM" id="Phobius"/>
    </source>
</evidence>
<dbReference type="SUPFAM" id="SSF103473">
    <property type="entry name" value="MFS general substrate transporter"/>
    <property type="match status" value="2"/>
</dbReference>
<dbReference type="FunFam" id="1.20.1250.20:FF:000218">
    <property type="entry name" value="facilitated trehalose transporter Tret1"/>
    <property type="match status" value="2"/>
</dbReference>
<evidence type="ECO:0000256" key="4">
    <source>
        <dbReference type="ARBA" id="ARBA00022597"/>
    </source>
</evidence>
<feature type="transmembrane region" description="Helical" evidence="9">
    <location>
        <begin position="751"/>
        <end position="771"/>
    </location>
</feature>
<feature type="transmembrane region" description="Helical" evidence="9">
    <location>
        <begin position="415"/>
        <end position="432"/>
    </location>
</feature>
<dbReference type="GO" id="GO:0005886">
    <property type="term" value="C:plasma membrane"/>
    <property type="evidence" value="ECO:0007669"/>
    <property type="project" value="UniProtKB-SubCell"/>
</dbReference>
<reference evidence="11 12" key="1">
    <citation type="journal article" date="2013" name="Genome Biol.">
        <title>Draft genome of the mountain pine beetle, Dendroctonus ponderosae Hopkins, a major forest pest.</title>
        <authorList>
            <person name="Keeling C.I."/>
            <person name="Yuen M.M."/>
            <person name="Liao N.Y."/>
            <person name="Docking T.R."/>
            <person name="Chan S.K."/>
            <person name="Taylor G.A."/>
            <person name="Palmquist D.L."/>
            <person name="Jackman S.D."/>
            <person name="Nguyen A."/>
            <person name="Li M."/>
            <person name="Henderson H."/>
            <person name="Janes J.K."/>
            <person name="Zhao Y."/>
            <person name="Pandoh P."/>
            <person name="Moore R."/>
            <person name="Sperling F.A."/>
            <person name="Huber D.P."/>
            <person name="Birol I."/>
            <person name="Jones S.J."/>
            <person name="Bohlmann J."/>
        </authorList>
    </citation>
    <scope>NUCLEOTIDE SEQUENCE</scope>
</reference>
<protein>
    <recommendedName>
        <fullName evidence="10">Major facilitator superfamily (MFS) profile domain-containing protein</fullName>
    </recommendedName>
</protein>
<evidence type="ECO:0000256" key="2">
    <source>
        <dbReference type="ARBA" id="ARBA00022448"/>
    </source>
</evidence>
<dbReference type="Pfam" id="PF00083">
    <property type="entry name" value="Sugar_tr"/>
    <property type="match status" value="2"/>
</dbReference>
<dbReference type="InterPro" id="IPR036259">
    <property type="entry name" value="MFS_trans_sf"/>
</dbReference>
<feature type="transmembrane region" description="Helical" evidence="9">
    <location>
        <begin position="259"/>
        <end position="279"/>
    </location>
</feature>
<name>U4UQM6_DENPD</name>
<dbReference type="Proteomes" id="UP000030742">
    <property type="component" value="Unassembled WGS sequence"/>
</dbReference>
<feature type="domain" description="Major facilitator superfamily (MFS) profile" evidence="10">
    <location>
        <begin position="340"/>
        <end position="774"/>
    </location>
</feature>
<sequence length="788" mass="86651">MYVAEISQAHNRGKFGSAMGVLITLGIIYPFSIGPHLSIPIYSITCAIPLLIFLFVFTIFMPESPYYLVVQGKFDEADAALRKLRQPGSDIRLELAEIREGVEQEKQNSAGVKELFTSASGRKALYISFGLVALQQFAGINPLMAFMKTIYEAAGSTIPANTCTIITGSVQVLSNTACIFMVERMGRKKLLLISCIFCFLSMTVLGVYFCLKQKGFDVQPVFWLPILCLIIYMLVFSFGLGPLPWTVMGEIFPSNIKGVASAMSSTISFLSACLITFIFPVLSEILGMAGSFWLFAFFCFIGYFFVYFVLFETKGKSDEQKLNDYQSLRPNEPTSGNSFYLYRAALIGDLLALNAGIGLSWTSPVLPKLHGPNSPLNTSIDTFQESLITSILCIGAAFGAFLFGHLADKIGRKKTLLTVAVPMVAGMPILAFTDQVRMYYLGRFLYGLGSGGVFTVLTMYTGEITEDHNRGKFSCIQGLFVSLGVLCSFSIGSVLCVRIFCLACLLPLQIFVIFFALYAPDSPSYLVRINRLEEAEAALRNLHLLSKGQAGEAIADLQRLEEIHKESKGGVKEIFRSTGLKRAFLISAVLLILEQFSGINAVIGFMENIFRASGDGIPPQAATTLVGVIQVATVFVTSSFIDKLGRKFLLLVSAIGSAASILVLGLYFFLHKHEFRLLEYFWWLPISCLLLYIVSFNLGLGPVTWTVLCEVFPDNVKSTASSMVAAICFLSSFLVTFAFPVLSELLGMAESFWLFGLCCVLGIIFIHYVVVETKGKSAIEIQKILSEK</sequence>
<evidence type="ECO:0000256" key="1">
    <source>
        <dbReference type="ARBA" id="ARBA00004651"/>
    </source>
</evidence>
<feature type="transmembrane region" description="Helical" evidence="9">
    <location>
        <begin position="497"/>
        <end position="519"/>
    </location>
</feature>
<feature type="transmembrane region" description="Helical" evidence="9">
    <location>
        <begin position="682"/>
        <end position="708"/>
    </location>
</feature>
<comment type="subcellular location">
    <subcellularLocation>
        <location evidence="1">Cell membrane</location>
        <topology evidence="1">Multi-pass membrane protein</topology>
    </subcellularLocation>
</comment>
<evidence type="ECO:0000256" key="7">
    <source>
        <dbReference type="ARBA" id="ARBA00023136"/>
    </source>
</evidence>
<feature type="transmembrane region" description="Helical" evidence="9">
    <location>
        <begin position="648"/>
        <end position="670"/>
    </location>
</feature>
<gene>
    <name evidence="11" type="ORF">D910_12666</name>
</gene>
<evidence type="ECO:0000256" key="3">
    <source>
        <dbReference type="ARBA" id="ARBA00022475"/>
    </source>
</evidence>
<feature type="transmembrane region" description="Helical" evidence="9">
    <location>
        <begin position="382"/>
        <end position="403"/>
    </location>
</feature>
<accession>U4UQM6</accession>
<feature type="transmembrane region" description="Helical" evidence="9">
    <location>
        <begin position="190"/>
        <end position="209"/>
    </location>
</feature>
<dbReference type="OrthoDB" id="6696619at2759"/>
<dbReference type="GO" id="GO:0022857">
    <property type="term" value="F:transmembrane transporter activity"/>
    <property type="evidence" value="ECO:0007669"/>
    <property type="project" value="InterPro"/>
</dbReference>
<evidence type="ECO:0000256" key="8">
    <source>
        <dbReference type="ARBA" id="ARBA00023180"/>
    </source>
</evidence>
<dbReference type="Gene3D" id="1.20.1250.20">
    <property type="entry name" value="MFS general substrate transporter like domains"/>
    <property type="match status" value="2"/>
</dbReference>
<dbReference type="AlphaFoldDB" id="U4UQM6"/>
<feature type="transmembrane region" description="Helical" evidence="9">
    <location>
        <begin position="39"/>
        <end position="60"/>
    </location>
</feature>
<dbReference type="PRINTS" id="PR00171">
    <property type="entry name" value="SUGRTRNSPORT"/>
</dbReference>
<dbReference type="InterPro" id="IPR005828">
    <property type="entry name" value="MFS_sugar_transport-like"/>
</dbReference>
<keyword evidence="8" id="KW-0325">Glycoprotein</keyword>
<dbReference type="PROSITE" id="PS00217">
    <property type="entry name" value="SUGAR_TRANSPORT_2"/>
    <property type="match status" value="1"/>
</dbReference>
<proteinExistence type="predicted"/>
<feature type="transmembrane region" description="Helical" evidence="9">
    <location>
        <begin position="15"/>
        <end position="33"/>
    </location>
</feature>
<dbReference type="PROSITE" id="PS50850">
    <property type="entry name" value="MFS"/>
    <property type="match status" value="2"/>
</dbReference>
<dbReference type="InterPro" id="IPR020846">
    <property type="entry name" value="MFS_dom"/>
</dbReference>
<feature type="transmembrane region" description="Helical" evidence="9">
    <location>
        <begin position="221"/>
        <end position="247"/>
    </location>
</feature>
<feature type="transmembrane region" description="Helical" evidence="9">
    <location>
        <begin position="583"/>
        <end position="605"/>
    </location>
</feature>
<feature type="transmembrane region" description="Helical" evidence="9">
    <location>
        <begin position="339"/>
        <end position="362"/>
    </location>
</feature>
<dbReference type="InterPro" id="IPR005829">
    <property type="entry name" value="Sugar_transporter_CS"/>
</dbReference>
<organism evidence="11 12">
    <name type="scientific">Dendroctonus ponderosae</name>
    <name type="common">Mountain pine beetle</name>
    <dbReference type="NCBI Taxonomy" id="77166"/>
    <lineage>
        <taxon>Eukaryota</taxon>
        <taxon>Metazoa</taxon>
        <taxon>Ecdysozoa</taxon>
        <taxon>Arthropoda</taxon>
        <taxon>Hexapoda</taxon>
        <taxon>Insecta</taxon>
        <taxon>Pterygota</taxon>
        <taxon>Neoptera</taxon>
        <taxon>Endopterygota</taxon>
        <taxon>Coleoptera</taxon>
        <taxon>Polyphaga</taxon>
        <taxon>Cucujiformia</taxon>
        <taxon>Curculionidae</taxon>
        <taxon>Scolytinae</taxon>
        <taxon>Dendroctonus</taxon>
    </lineage>
</organism>
<evidence type="ECO:0000313" key="12">
    <source>
        <dbReference type="Proteomes" id="UP000030742"/>
    </source>
</evidence>
<keyword evidence="2" id="KW-0813">Transport</keyword>
<dbReference type="InterPro" id="IPR003663">
    <property type="entry name" value="Sugar/inositol_transpt"/>
</dbReference>
<feature type="domain" description="Major facilitator superfamily (MFS) profile" evidence="10">
    <location>
        <begin position="1"/>
        <end position="314"/>
    </location>
</feature>
<keyword evidence="6 9" id="KW-1133">Transmembrane helix</keyword>
<evidence type="ECO:0000259" key="10">
    <source>
        <dbReference type="PROSITE" id="PS50850"/>
    </source>
</evidence>
<dbReference type="InterPro" id="IPR050549">
    <property type="entry name" value="MFS_Trehalose_Transporter"/>
</dbReference>
<feature type="transmembrane region" description="Helical" evidence="9">
    <location>
        <begin position="720"/>
        <end position="739"/>
    </location>
</feature>
<evidence type="ECO:0000313" key="11">
    <source>
        <dbReference type="EMBL" id="ERL95402.1"/>
    </source>
</evidence>
<dbReference type="STRING" id="77166.U4UQM6"/>
<evidence type="ECO:0000256" key="5">
    <source>
        <dbReference type="ARBA" id="ARBA00022692"/>
    </source>
</evidence>
<keyword evidence="5 9" id="KW-0812">Transmembrane</keyword>
<dbReference type="PANTHER" id="PTHR48021">
    <property type="match status" value="1"/>
</dbReference>
<keyword evidence="7 9" id="KW-0472">Membrane</keyword>
<keyword evidence="3" id="KW-1003">Cell membrane</keyword>
<dbReference type="PANTHER" id="PTHR48021:SF47">
    <property type="entry name" value="GH17672P"/>
    <property type="match status" value="1"/>
</dbReference>
<feature type="transmembrane region" description="Helical" evidence="9">
    <location>
        <begin position="291"/>
        <end position="311"/>
    </location>
</feature>
<dbReference type="EMBL" id="KB632428">
    <property type="protein sequence ID" value="ERL95402.1"/>
    <property type="molecule type" value="Genomic_DNA"/>
</dbReference>